<evidence type="ECO:0000313" key="2">
    <source>
        <dbReference type="EMBL" id="KAG0468674.1"/>
    </source>
</evidence>
<dbReference type="AlphaFoldDB" id="A0A835QFJ1"/>
<evidence type="ECO:0000256" key="1">
    <source>
        <dbReference type="SAM" id="MobiDB-lite"/>
    </source>
</evidence>
<reference evidence="2 3" key="1">
    <citation type="journal article" date="2020" name="Nat. Food">
        <title>A phased Vanilla planifolia genome enables genetic improvement of flavour and production.</title>
        <authorList>
            <person name="Hasing T."/>
            <person name="Tang H."/>
            <person name="Brym M."/>
            <person name="Khazi F."/>
            <person name="Huang T."/>
            <person name="Chambers A.H."/>
        </authorList>
    </citation>
    <scope>NUCLEOTIDE SEQUENCE [LARGE SCALE GENOMIC DNA]</scope>
    <source>
        <tissue evidence="2">Leaf</tissue>
    </source>
</reference>
<name>A0A835QFJ1_VANPL</name>
<feature type="compositionally biased region" description="Basic and acidic residues" evidence="1">
    <location>
        <begin position="63"/>
        <end position="72"/>
    </location>
</feature>
<sequence length="172" mass="19793">MENFAEVCHRESIKKTIIKHEEVFKKQVNELHRLYKVQKNLMWEMRVKEMKNMRPLQLTSKAHNVENKDTTETSRSSYGSVRNTSESTPVHRCSAMAAVRIAHELSNYSEGPSKVSDGFNLRRLNDEGDSLDLTLSICRTSEKIRGEDWKKISEETTKEGKVVTEHTGVLNV</sequence>
<gene>
    <name evidence="2" type="ORF">HPP92_018002</name>
</gene>
<dbReference type="Proteomes" id="UP000639772">
    <property type="component" value="Chromosome 9"/>
</dbReference>
<comment type="caution">
    <text evidence="2">The sequence shown here is derived from an EMBL/GenBank/DDBJ whole genome shotgun (WGS) entry which is preliminary data.</text>
</comment>
<dbReference type="PANTHER" id="PTHR33167:SF4">
    <property type="entry name" value="TRANSCRIPTION FACTOR, PUTATIVE (DUF863)-RELATED"/>
    <property type="match status" value="1"/>
</dbReference>
<dbReference type="PANTHER" id="PTHR33167">
    <property type="entry name" value="TRANSCRIPTION FACTOR, PUTATIVE (DUF863)-RELATED"/>
    <property type="match status" value="1"/>
</dbReference>
<proteinExistence type="predicted"/>
<dbReference type="EMBL" id="JADCNM010000009">
    <property type="protein sequence ID" value="KAG0468674.1"/>
    <property type="molecule type" value="Genomic_DNA"/>
</dbReference>
<feature type="region of interest" description="Disordered" evidence="1">
    <location>
        <begin position="56"/>
        <end position="89"/>
    </location>
</feature>
<feature type="compositionally biased region" description="Polar residues" evidence="1">
    <location>
        <begin position="73"/>
        <end position="88"/>
    </location>
</feature>
<dbReference type="OrthoDB" id="1928288at2759"/>
<accession>A0A835QFJ1</accession>
<protein>
    <submittedName>
        <fullName evidence="2">Uncharacterized protein</fullName>
    </submittedName>
</protein>
<organism evidence="2 3">
    <name type="scientific">Vanilla planifolia</name>
    <name type="common">Vanilla</name>
    <dbReference type="NCBI Taxonomy" id="51239"/>
    <lineage>
        <taxon>Eukaryota</taxon>
        <taxon>Viridiplantae</taxon>
        <taxon>Streptophyta</taxon>
        <taxon>Embryophyta</taxon>
        <taxon>Tracheophyta</taxon>
        <taxon>Spermatophyta</taxon>
        <taxon>Magnoliopsida</taxon>
        <taxon>Liliopsida</taxon>
        <taxon>Asparagales</taxon>
        <taxon>Orchidaceae</taxon>
        <taxon>Vanilloideae</taxon>
        <taxon>Vanilleae</taxon>
        <taxon>Vanilla</taxon>
    </lineage>
</organism>
<evidence type="ECO:0000313" key="3">
    <source>
        <dbReference type="Proteomes" id="UP000639772"/>
    </source>
</evidence>